<evidence type="ECO:0000313" key="2">
    <source>
        <dbReference type="Proteomes" id="UP000534388"/>
    </source>
</evidence>
<comment type="caution">
    <text evidence="1">The sequence shown here is derived from an EMBL/GenBank/DDBJ whole genome shotgun (WGS) entry which is preliminary data.</text>
</comment>
<dbReference type="Proteomes" id="UP000534388">
    <property type="component" value="Unassembled WGS sequence"/>
</dbReference>
<evidence type="ECO:0000313" key="1">
    <source>
        <dbReference type="EMBL" id="MBA5640358.1"/>
    </source>
</evidence>
<proteinExistence type="predicted"/>
<dbReference type="EMBL" id="JACEZT010000035">
    <property type="protein sequence ID" value="MBA5640358.1"/>
    <property type="molecule type" value="Genomic_DNA"/>
</dbReference>
<organism evidence="1 2">
    <name type="scientific">Rugamonas brunnea</name>
    <dbReference type="NCBI Taxonomy" id="2758569"/>
    <lineage>
        <taxon>Bacteria</taxon>
        <taxon>Pseudomonadati</taxon>
        <taxon>Pseudomonadota</taxon>
        <taxon>Betaproteobacteria</taxon>
        <taxon>Burkholderiales</taxon>
        <taxon>Oxalobacteraceae</taxon>
        <taxon>Telluria group</taxon>
        <taxon>Rugamonas</taxon>
    </lineage>
</organism>
<dbReference type="AlphaFoldDB" id="A0A7W2EXE0"/>
<name>A0A7W2EXE0_9BURK</name>
<sequence>MNLEQLKIGIYVGRAISWVKDLFKRPQLPQLQVSDSTNVTNVSGNHGSTINIGSISAEGGATRVHSNLAKPKLTFHETSYSATIGQNEYTFTMKNLGGDVLTAEVQANDKAVGSFARLPRGGSQTFKVHNFSRSELLRVHVAGFDVNGDKVSLFYTAKSLAGKFTFDNP</sequence>
<keyword evidence="2" id="KW-1185">Reference proteome</keyword>
<reference evidence="1 2" key="1">
    <citation type="submission" date="2020-07" db="EMBL/GenBank/DDBJ databases">
        <title>Novel species isolated from subtropical streams in China.</title>
        <authorList>
            <person name="Lu H."/>
        </authorList>
    </citation>
    <scope>NUCLEOTIDE SEQUENCE [LARGE SCALE GENOMIC DNA]</scope>
    <source>
        <strain evidence="1 2">LX20W</strain>
    </source>
</reference>
<protein>
    <submittedName>
        <fullName evidence="1">Uncharacterized protein</fullName>
    </submittedName>
</protein>
<accession>A0A7W2EXE0</accession>
<gene>
    <name evidence="1" type="ORF">H3H37_25190</name>
</gene>
<dbReference type="RefSeq" id="WP_182167711.1">
    <property type="nucleotide sequence ID" value="NZ_JACEZT010000035.1"/>
</dbReference>